<dbReference type="InParanoid" id="W0RED6"/>
<evidence type="ECO:0000313" key="2">
    <source>
        <dbReference type="EMBL" id="AHG89474.1"/>
    </source>
</evidence>
<protein>
    <submittedName>
        <fullName evidence="2">Uncharacterized protein</fullName>
    </submittedName>
</protein>
<sequence>MAAVASYLLLSLPALRVAVGGAAVAAVGVATGAASERWTWPAHGEASPRRRGRREVEQRRSGRRLRPRPVDRDSRWALAAADGCDVARCDAFLATVERWPRDVWLAIDRAAGEAPRACDAGRSVAALVSARGLHVTAWLVRDLVETSAAMAGGATPRHAWRASQAPGEHRVLTAAHEVVAQAALAHLLRPWLTADAYGALTKPVAVVPMRRSPNPYATP</sequence>
<name>W0RED6_9BACT</name>
<proteinExistence type="predicted"/>
<dbReference type="EMBL" id="CP007128">
    <property type="protein sequence ID" value="AHG89474.1"/>
    <property type="molecule type" value="Genomic_DNA"/>
</dbReference>
<evidence type="ECO:0000313" key="3">
    <source>
        <dbReference type="Proteomes" id="UP000019151"/>
    </source>
</evidence>
<keyword evidence="3" id="KW-1185">Reference proteome</keyword>
<dbReference type="RefSeq" id="WP_148306233.1">
    <property type="nucleotide sequence ID" value="NZ_CP007128.1"/>
</dbReference>
<organism evidence="2 3">
    <name type="scientific">Gemmatirosa kalamazoonensis</name>
    <dbReference type="NCBI Taxonomy" id="861299"/>
    <lineage>
        <taxon>Bacteria</taxon>
        <taxon>Pseudomonadati</taxon>
        <taxon>Gemmatimonadota</taxon>
        <taxon>Gemmatimonadia</taxon>
        <taxon>Gemmatimonadales</taxon>
        <taxon>Gemmatimonadaceae</taxon>
        <taxon>Gemmatirosa</taxon>
    </lineage>
</organism>
<evidence type="ECO:0000256" key="1">
    <source>
        <dbReference type="SAM" id="MobiDB-lite"/>
    </source>
</evidence>
<dbReference type="AlphaFoldDB" id="W0RED6"/>
<dbReference type="KEGG" id="gba:J421_1937"/>
<dbReference type="STRING" id="861299.J421_1937"/>
<accession>W0RED6</accession>
<reference evidence="2 3" key="1">
    <citation type="journal article" date="2014" name="Genome Announc.">
        <title>Genome Sequence and Methylome of Soil Bacterium Gemmatirosa kalamazoonensis KBS708T, a Member of the Rarely Cultivated Gemmatimonadetes Phylum.</title>
        <authorList>
            <person name="Debruyn J.M."/>
            <person name="Radosevich M."/>
            <person name="Wommack K.E."/>
            <person name="Polson S.W."/>
            <person name="Hauser L.J."/>
            <person name="Fawaz M.N."/>
            <person name="Korlach J."/>
            <person name="Tsai Y.C."/>
        </authorList>
    </citation>
    <scope>NUCLEOTIDE SEQUENCE [LARGE SCALE GENOMIC DNA]</scope>
    <source>
        <strain evidence="2 3">KBS708</strain>
    </source>
</reference>
<dbReference type="Proteomes" id="UP000019151">
    <property type="component" value="Chromosome"/>
</dbReference>
<feature type="region of interest" description="Disordered" evidence="1">
    <location>
        <begin position="42"/>
        <end position="68"/>
    </location>
</feature>
<dbReference type="HOGENOM" id="CLU_1259921_0_0_0"/>
<gene>
    <name evidence="2" type="ORF">J421_1937</name>
</gene>